<dbReference type="SMART" id="SM00236">
    <property type="entry name" value="fCBD"/>
    <property type="match status" value="1"/>
</dbReference>
<feature type="region of interest" description="Disordered" evidence="8">
    <location>
        <begin position="348"/>
        <end position="386"/>
    </location>
</feature>
<proteinExistence type="inferred from homology"/>
<dbReference type="PROSITE" id="PS51910">
    <property type="entry name" value="GH18_2"/>
    <property type="match status" value="1"/>
</dbReference>
<dbReference type="GO" id="GO:0004568">
    <property type="term" value="F:chitinase activity"/>
    <property type="evidence" value="ECO:0007669"/>
    <property type="project" value="TreeGrafter"/>
</dbReference>
<dbReference type="PROSITE" id="PS51164">
    <property type="entry name" value="CBM1_2"/>
    <property type="match status" value="1"/>
</dbReference>
<evidence type="ECO:0000256" key="9">
    <source>
        <dbReference type="SAM" id="SignalP"/>
    </source>
</evidence>
<evidence type="ECO:0000313" key="12">
    <source>
        <dbReference type="EMBL" id="CEJ81540.1"/>
    </source>
</evidence>
<organism evidence="12 13">
    <name type="scientific">[Torrubiella] hemipterigena</name>
    <dbReference type="NCBI Taxonomy" id="1531966"/>
    <lineage>
        <taxon>Eukaryota</taxon>
        <taxon>Fungi</taxon>
        <taxon>Dikarya</taxon>
        <taxon>Ascomycota</taxon>
        <taxon>Pezizomycotina</taxon>
        <taxon>Sordariomycetes</taxon>
        <taxon>Hypocreomycetidae</taxon>
        <taxon>Hypocreales</taxon>
        <taxon>Clavicipitaceae</taxon>
        <taxon>Clavicipitaceae incertae sedis</taxon>
        <taxon>'Torrubiella' clade</taxon>
    </lineage>
</organism>
<dbReference type="EMBL" id="CDHN01000001">
    <property type="protein sequence ID" value="CEJ81540.1"/>
    <property type="molecule type" value="Genomic_DNA"/>
</dbReference>
<dbReference type="InterPro" id="IPR000254">
    <property type="entry name" value="CBD"/>
</dbReference>
<dbReference type="InterPro" id="IPR050542">
    <property type="entry name" value="Glycosyl_Hydrlase18_Chitinase"/>
</dbReference>
<evidence type="ECO:0000256" key="6">
    <source>
        <dbReference type="ARBA" id="ARBA00023295"/>
    </source>
</evidence>
<dbReference type="Pfam" id="PF00734">
    <property type="entry name" value="CBM_1"/>
    <property type="match status" value="1"/>
</dbReference>
<protein>
    <submittedName>
        <fullName evidence="12">Uncharacterized protein</fullName>
    </submittedName>
</protein>
<comment type="similarity">
    <text evidence="7">Belongs to the glycosyl hydrolase 18 family. Chitinase class III subfamily.</text>
</comment>
<dbReference type="Proteomes" id="UP000039046">
    <property type="component" value="Unassembled WGS sequence"/>
</dbReference>
<feature type="chain" id="PRO_5001989655" evidence="9">
    <location>
        <begin position="19"/>
        <end position="425"/>
    </location>
</feature>
<dbReference type="Pfam" id="PF00704">
    <property type="entry name" value="Glyco_hydro_18"/>
    <property type="match status" value="1"/>
</dbReference>
<accession>A0A0A1T5Y9</accession>
<keyword evidence="6" id="KW-0326">Glycosidase</keyword>
<sequence>MRFSSTLALLGLAGLGQAIPRPSLLTTRQTGGPQNVVYWGQNGGGTIENNDLGSYCEPNSGIDVIVLAFLYQFGNGGNIPSGTIGQSCYISTSGQGQNCDNVVASIAKCKAAGVKIILSIGGATSSYSLQSTQQAESIGQYLWDSYANSGNTAVQRPFGNNFVDGWDFDIEVNGGSSKYYPALIAKLRSNFAKDPANKYYITGAPQCPIPEPNMGEIISGSQFDYLFVQFYNNNNYTVPCALGINGDAPFNYNNWTSFISTTPSANAKVFIGVPAAPLAANGGPGGAVYYASPSQLATIVNDYRSDAHFGGVMMWSAGFSDSNVIDGCNYAQQSKNILVKGVPCGGGGPPVSSPTPITTTTKPVATPTSTTTPGGAPGTTTTPGGAQPTVVQKWGQCGGNGYTGSTVCEPPSKCVYQSEWWSSCQ</sequence>
<dbReference type="HOGENOM" id="CLU_007818_6_1_1"/>
<keyword evidence="3" id="KW-0378">Hydrolase</keyword>
<evidence type="ECO:0000256" key="5">
    <source>
        <dbReference type="ARBA" id="ARBA00023180"/>
    </source>
</evidence>
<keyword evidence="4" id="KW-0843">Virulence</keyword>
<dbReference type="InterPro" id="IPR045321">
    <property type="entry name" value="Cts1-like"/>
</dbReference>
<evidence type="ECO:0000256" key="4">
    <source>
        <dbReference type="ARBA" id="ARBA00023026"/>
    </source>
</evidence>
<feature type="signal peptide" evidence="9">
    <location>
        <begin position="1"/>
        <end position="18"/>
    </location>
</feature>
<dbReference type="GO" id="GO:0005975">
    <property type="term" value="P:carbohydrate metabolic process"/>
    <property type="evidence" value="ECO:0007669"/>
    <property type="project" value="InterPro"/>
</dbReference>
<dbReference type="InterPro" id="IPR001223">
    <property type="entry name" value="Glyco_hydro18_cat"/>
</dbReference>
<dbReference type="GO" id="GO:0030248">
    <property type="term" value="F:cellulose binding"/>
    <property type="evidence" value="ECO:0007669"/>
    <property type="project" value="InterPro"/>
</dbReference>
<feature type="compositionally biased region" description="Low complexity" evidence="8">
    <location>
        <begin position="354"/>
        <end position="386"/>
    </location>
</feature>
<dbReference type="PANTHER" id="PTHR45708">
    <property type="entry name" value="ENDOCHITINASE"/>
    <property type="match status" value="1"/>
</dbReference>
<dbReference type="STRING" id="1531966.A0A0A1T5Y9"/>
<dbReference type="PANTHER" id="PTHR45708:SF49">
    <property type="entry name" value="ENDOCHITINASE"/>
    <property type="match status" value="1"/>
</dbReference>
<evidence type="ECO:0000256" key="8">
    <source>
        <dbReference type="SAM" id="MobiDB-lite"/>
    </source>
</evidence>
<dbReference type="GO" id="GO:0008061">
    <property type="term" value="F:chitin binding"/>
    <property type="evidence" value="ECO:0007669"/>
    <property type="project" value="UniProtKB-KW"/>
</dbReference>
<keyword evidence="13" id="KW-1185">Reference proteome</keyword>
<dbReference type="SUPFAM" id="SSF57180">
    <property type="entry name" value="Cellulose-binding domain"/>
    <property type="match status" value="1"/>
</dbReference>
<feature type="domain" description="CBM1" evidence="10">
    <location>
        <begin position="389"/>
        <end position="425"/>
    </location>
</feature>
<evidence type="ECO:0000256" key="2">
    <source>
        <dbReference type="ARBA" id="ARBA00022729"/>
    </source>
</evidence>
<keyword evidence="5" id="KW-0325">Glycoprotein</keyword>
<feature type="domain" description="GH18" evidence="11">
    <location>
        <begin position="33"/>
        <end position="341"/>
    </location>
</feature>
<evidence type="ECO:0000256" key="7">
    <source>
        <dbReference type="ARBA" id="ARBA00025727"/>
    </source>
</evidence>
<keyword evidence="2 9" id="KW-0732">Signal</keyword>
<dbReference type="AlphaFoldDB" id="A0A0A1T5Y9"/>
<dbReference type="InterPro" id="IPR017853">
    <property type="entry name" value="GH"/>
</dbReference>
<dbReference type="SUPFAM" id="SSF51445">
    <property type="entry name" value="(Trans)glycosidases"/>
    <property type="match status" value="1"/>
</dbReference>
<dbReference type="Gene3D" id="3.20.20.80">
    <property type="entry name" value="Glycosidases"/>
    <property type="match status" value="1"/>
</dbReference>
<dbReference type="CDD" id="cd02877">
    <property type="entry name" value="GH18_hevamine_XipI_class_III"/>
    <property type="match status" value="1"/>
</dbReference>
<evidence type="ECO:0000256" key="1">
    <source>
        <dbReference type="ARBA" id="ARBA00022669"/>
    </source>
</evidence>
<reference evidence="12 13" key="1">
    <citation type="journal article" date="2015" name="Genome Announc.">
        <title>Draft Genome Sequence and Gene Annotation of the Entomopathogenic Fungus Verticillium hemipterigenum.</title>
        <authorList>
            <person name="Horn F."/>
            <person name="Habel A."/>
            <person name="Scharf D.H."/>
            <person name="Dworschak J."/>
            <person name="Brakhage A.A."/>
            <person name="Guthke R."/>
            <person name="Hertweck C."/>
            <person name="Linde J."/>
        </authorList>
    </citation>
    <scope>NUCLEOTIDE SEQUENCE [LARGE SCALE GENOMIC DNA]</scope>
</reference>
<evidence type="ECO:0000313" key="13">
    <source>
        <dbReference type="Proteomes" id="UP000039046"/>
    </source>
</evidence>
<keyword evidence="1" id="KW-0147">Chitin-binding</keyword>
<dbReference type="OrthoDB" id="6020543at2759"/>
<evidence type="ECO:0000256" key="3">
    <source>
        <dbReference type="ARBA" id="ARBA00022801"/>
    </source>
</evidence>
<evidence type="ECO:0000259" key="11">
    <source>
        <dbReference type="PROSITE" id="PS51910"/>
    </source>
</evidence>
<gene>
    <name evidence="12" type="ORF">VHEMI01660</name>
</gene>
<evidence type="ECO:0000259" key="10">
    <source>
        <dbReference type="PROSITE" id="PS51164"/>
    </source>
</evidence>
<dbReference type="InterPro" id="IPR035971">
    <property type="entry name" value="CBD_sf"/>
</dbReference>
<dbReference type="GO" id="GO:0005576">
    <property type="term" value="C:extracellular region"/>
    <property type="evidence" value="ECO:0007669"/>
    <property type="project" value="InterPro"/>
</dbReference>
<name>A0A0A1T5Y9_9HYPO</name>